<keyword evidence="5" id="KW-1185">Reference proteome</keyword>
<dbReference type="Pfam" id="PF12796">
    <property type="entry name" value="Ank_2"/>
    <property type="match status" value="1"/>
</dbReference>
<feature type="repeat" description="ANK" evidence="3">
    <location>
        <begin position="16"/>
        <end position="48"/>
    </location>
</feature>
<proteinExistence type="predicted"/>
<dbReference type="PROSITE" id="PS50297">
    <property type="entry name" value="ANK_REP_REGION"/>
    <property type="match status" value="2"/>
</dbReference>
<dbReference type="InterPro" id="IPR002110">
    <property type="entry name" value="Ankyrin_rpt"/>
</dbReference>
<evidence type="ECO:0000256" key="3">
    <source>
        <dbReference type="PROSITE-ProRule" id="PRU00023"/>
    </source>
</evidence>
<dbReference type="InterPro" id="IPR036770">
    <property type="entry name" value="Ankyrin_rpt-contain_sf"/>
</dbReference>
<name>A0A812LAK5_SYMPI</name>
<evidence type="ECO:0000313" key="5">
    <source>
        <dbReference type="Proteomes" id="UP000649617"/>
    </source>
</evidence>
<reference evidence="4" key="1">
    <citation type="submission" date="2021-02" db="EMBL/GenBank/DDBJ databases">
        <authorList>
            <person name="Dougan E. K."/>
            <person name="Rhodes N."/>
            <person name="Thang M."/>
            <person name="Chan C."/>
        </authorList>
    </citation>
    <scope>NUCLEOTIDE SEQUENCE</scope>
</reference>
<accession>A0A812LAK5</accession>
<dbReference type="OrthoDB" id="428624at2759"/>
<dbReference type="Proteomes" id="UP000649617">
    <property type="component" value="Unassembled WGS sequence"/>
</dbReference>
<evidence type="ECO:0000256" key="1">
    <source>
        <dbReference type="ARBA" id="ARBA00022737"/>
    </source>
</evidence>
<dbReference type="EMBL" id="CAJNIZ010005335">
    <property type="protein sequence ID" value="CAE7240854.1"/>
    <property type="molecule type" value="Genomic_DNA"/>
</dbReference>
<evidence type="ECO:0000256" key="2">
    <source>
        <dbReference type="ARBA" id="ARBA00023043"/>
    </source>
</evidence>
<dbReference type="SMART" id="SM00248">
    <property type="entry name" value="ANK"/>
    <property type="match status" value="3"/>
</dbReference>
<dbReference type="PANTHER" id="PTHR24171:SF8">
    <property type="entry name" value="BRCA1-ASSOCIATED RING DOMAIN PROTEIN 1"/>
    <property type="match status" value="1"/>
</dbReference>
<comment type="caution">
    <text evidence="4">The sequence shown here is derived from an EMBL/GenBank/DDBJ whole genome shotgun (WGS) entry which is preliminary data.</text>
</comment>
<sequence>MGTAIDSQGYAADSVAAAPNLHAAVAGGDIGLVELLVSNGADVNEEDLADSETPLYRAAGLDDPQIAQVLLAAQADVNWSGSEFSFTALHKAVCLNNFKMVEVLLKGGAYRDETDESGSTPLSLARSVQLRLEAELDEAAENCGHVCMRELERQEVVCELEQNCKIRDLLS</sequence>
<dbReference type="GO" id="GO:0085020">
    <property type="term" value="P:protein K6-linked ubiquitination"/>
    <property type="evidence" value="ECO:0007669"/>
    <property type="project" value="TreeGrafter"/>
</dbReference>
<dbReference type="AlphaFoldDB" id="A0A812LAK5"/>
<organism evidence="4 5">
    <name type="scientific">Symbiodinium pilosum</name>
    <name type="common">Dinoflagellate</name>
    <dbReference type="NCBI Taxonomy" id="2952"/>
    <lineage>
        <taxon>Eukaryota</taxon>
        <taxon>Sar</taxon>
        <taxon>Alveolata</taxon>
        <taxon>Dinophyceae</taxon>
        <taxon>Suessiales</taxon>
        <taxon>Symbiodiniaceae</taxon>
        <taxon>Symbiodinium</taxon>
    </lineage>
</organism>
<keyword evidence="1" id="KW-0677">Repeat</keyword>
<protein>
    <submittedName>
        <fullName evidence="4">N protein</fullName>
    </submittedName>
</protein>
<dbReference type="GO" id="GO:0004842">
    <property type="term" value="F:ubiquitin-protein transferase activity"/>
    <property type="evidence" value="ECO:0007669"/>
    <property type="project" value="TreeGrafter"/>
</dbReference>
<dbReference type="SUPFAM" id="SSF48403">
    <property type="entry name" value="Ankyrin repeat"/>
    <property type="match status" value="1"/>
</dbReference>
<evidence type="ECO:0000313" key="4">
    <source>
        <dbReference type="EMBL" id="CAE7240854.1"/>
    </source>
</evidence>
<dbReference type="PROSITE" id="PS50088">
    <property type="entry name" value="ANK_REPEAT"/>
    <property type="match status" value="3"/>
</dbReference>
<dbReference type="Gene3D" id="1.25.40.20">
    <property type="entry name" value="Ankyrin repeat-containing domain"/>
    <property type="match status" value="1"/>
</dbReference>
<feature type="repeat" description="ANK" evidence="3">
    <location>
        <begin position="50"/>
        <end position="82"/>
    </location>
</feature>
<gene>
    <name evidence="4" type="primary">N</name>
    <name evidence="4" type="ORF">SPIL2461_LOCUS4131</name>
</gene>
<feature type="repeat" description="ANK" evidence="3">
    <location>
        <begin position="84"/>
        <end position="116"/>
    </location>
</feature>
<keyword evidence="2 3" id="KW-0040">ANK repeat</keyword>
<dbReference type="PANTHER" id="PTHR24171">
    <property type="entry name" value="ANKYRIN REPEAT DOMAIN-CONTAINING PROTEIN 39-RELATED"/>
    <property type="match status" value="1"/>
</dbReference>